<evidence type="ECO:0000259" key="14">
    <source>
        <dbReference type="Pfam" id="PF04413"/>
    </source>
</evidence>
<comment type="subcellular location">
    <subcellularLocation>
        <location evidence="1">Cell envelope</location>
    </subcellularLocation>
    <subcellularLocation>
        <location evidence="12">Cell membrane</location>
    </subcellularLocation>
</comment>
<keyword evidence="12" id="KW-1133">Transmembrane helix</keyword>
<evidence type="ECO:0000256" key="7">
    <source>
        <dbReference type="ARBA" id="ARBA00022679"/>
    </source>
</evidence>
<evidence type="ECO:0000259" key="13">
    <source>
        <dbReference type="Pfam" id="PF00534"/>
    </source>
</evidence>
<reference evidence="15 16" key="1">
    <citation type="submission" date="2016-12" db="EMBL/GenBank/DDBJ databases">
        <title>Diversity of luminous bacteria.</title>
        <authorList>
            <person name="Yoshizawa S."/>
            <person name="Kogure K."/>
        </authorList>
    </citation>
    <scope>NUCLEOTIDE SEQUENCE [LARGE SCALE GENOMIC DNA]</scope>
    <source>
        <strain evidence="15 16">SA4-48</strain>
    </source>
</reference>
<dbReference type="FunFam" id="3.40.50.2000:FF:000032">
    <property type="entry name" value="3-deoxy-D-manno-octulosonic acid transferase"/>
    <property type="match status" value="1"/>
</dbReference>
<dbReference type="PANTHER" id="PTHR42755">
    <property type="entry name" value="3-DEOXY-MANNO-OCTULOSONATE CYTIDYLYLTRANSFERASE"/>
    <property type="match status" value="1"/>
</dbReference>
<evidence type="ECO:0000256" key="3">
    <source>
        <dbReference type="ARBA" id="ARBA00006380"/>
    </source>
</evidence>
<feature type="site" description="Transition state stabilizer" evidence="11">
    <location>
        <position position="176"/>
    </location>
</feature>
<keyword evidence="12" id="KW-0448">Lipopolysaccharide biosynthesis</keyword>
<feature type="active site" description="Proton acceptor" evidence="10">
    <location>
        <position position="95"/>
    </location>
</feature>
<keyword evidence="16" id="KW-1185">Reference proteome</keyword>
<feature type="domain" description="3-deoxy-D-manno-octulosonic-acid transferase N-terminal" evidence="14">
    <location>
        <begin position="64"/>
        <end position="265"/>
    </location>
</feature>
<dbReference type="Pfam" id="PF00534">
    <property type="entry name" value="Glycos_transf_1"/>
    <property type="match status" value="1"/>
</dbReference>
<comment type="caution">
    <text evidence="15">The sequence shown here is derived from an EMBL/GenBank/DDBJ whole genome shotgun (WGS) entry which is preliminary data.</text>
</comment>
<dbReference type="GO" id="GO:0043842">
    <property type="term" value="F:Kdo transferase activity"/>
    <property type="evidence" value="ECO:0007669"/>
    <property type="project" value="UniProtKB-EC"/>
</dbReference>
<evidence type="ECO:0000256" key="1">
    <source>
        <dbReference type="ARBA" id="ARBA00004196"/>
    </source>
</evidence>
<dbReference type="AlphaFoldDB" id="A0A2S7UT74"/>
<dbReference type="OrthoDB" id="9789797at2"/>
<evidence type="ECO:0000256" key="11">
    <source>
        <dbReference type="PIRSR" id="PIRSR639901-2"/>
    </source>
</evidence>
<dbReference type="Gene3D" id="3.40.50.2000">
    <property type="entry name" value="Glycogen Phosphorylase B"/>
    <property type="match status" value="1"/>
</dbReference>
<comment type="pathway">
    <text evidence="2 12">Bacterial outer membrane biogenesis; LPS core biosynthesis.</text>
</comment>
<dbReference type="RefSeq" id="WP_105051188.1">
    <property type="nucleotide sequence ID" value="NZ_BMYG01000004.1"/>
</dbReference>
<dbReference type="InterPro" id="IPR038107">
    <property type="entry name" value="Glycos_transf_N_sf"/>
</dbReference>
<dbReference type="GO" id="GO:0030313">
    <property type="term" value="C:cell envelope"/>
    <property type="evidence" value="ECO:0007669"/>
    <property type="project" value="UniProtKB-SubCell"/>
</dbReference>
<evidence type="ECO:0000256" key="10">
    <source>
        <dbReference type="PIRSR" id="PIRSR639901-1"/>
    </source>
</evidence>
<dbReference type="Gene3D" id="3.40.50.11720">
    <property type="entry name" value="3-Deoxy-D-manno-octulosonic-acid transferase, N-terminal domain"/>
    <property type="match status" value="1"/>
</dbReference>
<keyword evidence="12" id="KW-0812">Transmembrane</keyword>
<evidence type="ECO:0000313" key="15">
    <source>
        <dbReference type="EMBL" id="PQJ52722.1"/>
    </source>
</evidence>
<comment type="function">
    <text evidence="12">Involved in lipopolysaccharide (LPS) biosynthesis. Catalyzes the transfer of 3-deoxy-D-manno-octulosonate (Kdo) residue(s) from CMP-Kdo to lipid IV(A), the tetraacyldisaccharide-1,4'-bisphosphate precursor of lipid A.</text>
</comment>
<keyword evidence="12" id="KW-0472">Membrane</keyword>
<proteinExistence type="inferred from homology"/>
<dbReference type="GO" id="GO:0009245">
    <property type="term" value="P:lipid A biosynthetic process"/>
    <property type="evidence" value="ECO:0007669"/>
    <property type="project" value="TreeGrafter"/>
</dbReference>
<evidence type="ECO:0000256" key="9">
    <source>
        <dbReference type="ARBA" id="ARBA00049183"/>
    </source>
</evidence>
<feature type="site" description="Transition state stabilizer" evidence="11">
    <location>
        <position position="262"/>
    </location>
</feature>
<comment type="catalytic activity">
    <reaction evidence="9 12">
        <text>lipid IVA (E. coli) + CMP-3-deoxy-beta-D-manno-octulosonate = alpha-Kdo-(2-&gt;6)-lipid IVA (E. coli) + CMP + H(+)</text>
        <dbReference type="Rhea" id="RHEA:28066"/>
        <dbReference type="ChEBI" id="CHEBI:15378"/>
        <dbReference type="ChEBI" id="CHEBI:58603"/>
        <dbReference type="ChEBI" id="CHEBI:60364"/>
        <dbReference type="ChEBI" id="CHEBI:60377"/>
        <dbReference type="ChEBI" id="CHEBI:85987"/>
        <dbReference type="EC" id="2.4.99.12"/>
    </reaction>
</comment>
<dbReference type="PANTHER" id="PTHR42755:SF1">
    <property type="entry name" value="3-DEOXY-D-MANNO-OCTULOSONIC ACID TRANSFERASE, MITOCHONDRIAL-RELATED"/>
    <property type="match status" value="1"/>
</dbReference>
<dbReference type="GO" id="GO:0009244">
    <property type="term" value="P:lipopolysaccharide core region biosynthetic process"/>
    <property type="evidence" value="ECO:0007669"/>
    <property type="project" value="UniProtKB-UniRule"/>
</dbReference>
<sequence length="482" mass="54019">MNLLINGRKTSPIKRQLTLLLYNFLLVIFLLVDLTKWVAALVKQATFFLVRKPLKGNEKRDWFWGQKYGLVGKSLTLDKNTQNKRVMIHCASVGEVVAAIPLIKKLLASNDVDNSSDTELSFVVTTNTKTGKEQLFRLLDKALKVKVSHTYLPVDLPWLMSSLLKQVQPDLVIIMEVELWPNLINQCYKYKNKQGHKIQLPVCIVNARLTDKTRRGYQKLTSLSEPMIQQLHQVYARNQTDFDNYLAMGINPDKLSLLGNIKFDIEPADMSAAQELRDALNLTKRKVIIVGSSHEGEESLLVEAYQQFKSQYPDLILIICPRHPERFIPVFEYLTSQQLSVVKMSESESAETTTDVLLGDQMGQLSKLYGVCDIAFVGGSFAERGGHNPIEAAAFAKPIIMGPHVYNNPEICNTLANGGGLVIANTHFEFITQINLWLSDSELTSNTGKKALATLQNNAGIINTLSTELLRTLNAKNSNAKE</sequence>
<feature type="transmembrane region" description="Helical" evidence="12">
    <location>
        <begin position="20"/>
        <end position="42"/>
    </location>
</feature>
<gene>
    <name evidence="15" type="ORF">BTO11_02990</name>
</gene>
<comment type="similarity">
    <text evidence="3">Belongs to the glycosyltransferase group 1 family. Glycosyltransferase 30 subfamily.</text>
</comment>
<dbReference type="GO" id="GO:0005886">
    <property type="term" value="C:plasma membrane"/>
    <property type="evidence" value="ECO:0007669"/>
    <property type="project" value="UniProtKB-SubCell"/>
</dbReference>
<evidence type="ECO:0000256" key="4">
    <source>
        <dbReference type="ARBA" id="ARBA00012621"/>
    </source>
</evidence>
<evidence type="ECO:0000256" key="6">
    <source>
        <dbReference type="ARBA" id="ARBA00022519"/>
    </source>
</evidence>
<keyword evidence="6" id="KW-0997">Cell inner membrane</keyword>
<evidence type="ECO:0000313" key="16">
    <source>
        <dbReference type="Proteomes" id="UP000239007"/>
    </source>
</evidence>
<keyword evidence="12" id="KW-1003">Cell membrane</keyword>
<dbReference type="InterPro" id="IPR039901">
    <property type="entry name" value="Kdotransferase"/>
</dbReference>
<evidence type="ECO:0000256" key="12">
    <source>
        <dbReference type="RuleBase" id="RU365103"/>
    </source>
</evidence>
<dbReference type="SUPFAM" id="SSF53756">
    <property type="entry name" value="UDP-Glycosyltransferase/glycogen phosphorylase"/>
    <property type="match status" value="1"/>
</dbReference>
<organism evidence="15 16">
    <name type="scientific">Psychrosphaera saromensis</name>
    <dbReference type="NCBI Taxonomy" id="716813"/>
    <lineage>
        <taxon>Bacteria</taxon>
        <taxon>Pseudomonadati</taxon>
        <taxon>Pseudomonadota</taxon>
        <taxon>Gammaproteobacteria</taxon>
        <taxon>Alteromonadales</taxon>
        <taxon>Pseudoalteromonadaceae</taxon>
        <taxon>Psychrosphaera</taxon>
    </lineage>
</organism>
<accession>A0A2S7UT74</accession>
<feature type="domain" description="Glycosyl transferase family 1" evidence="13">
    <location>
        <begin position="284"/>
        <end position="451"/>
    </location>
</feature>
<dbReference type="EMBL" id="MSCH01000003">
    <property type="protein sequence ID" value="PQJ52722.1"/>
    <property type="molecule type" value="Genomic_DNA"/>
</dbReference>
<name>A0A2S7UT74_9GAMM</name>
<keyword evidence="7 12" id="KW-0808">Transferase</keyword>
<dbReference type="Pfam" id="PF04413">
    <property type="entry name" value="Glycos_transf_N"/>
    <property type="match status" value="1"/>
</dbReference>
<evidence type="ECO:0000256" key="5">
    <source>
        <dbReference type="ARBA" id="ARBA00019077"/>
    </source>
</evidence>
<evidence type="ECO:0000256" key="8">
    <source>
        <dbReference type="ARBA" id="ARBA00031445"/>
    </source>
</evidence>
<evidence type="ECO:0000256" key="2">
    <source>
        <dbReference type="ARBA" id="ARBA00004713"/>
    </source>
</evidence>
<dbReference type="Proteomes" id="UP000239007">
    <property type="component" value="Unassembled WGS sequence"/>
</dbReference>
<protein>
    <recommendedName>
        <fullName evidence="5 12">3-deoxy-D-manno-octulosonic acid transferase</fullName>
        <shortName evidence="12">Kdo transferase</shortName>
        <ecNumber evidence="4 12">2.4.99.12</ecNumber>
    </recommendedName>
    <alternativeName>
        <fullName evidence="8 12">Lipid IV(A) 3-deoxy-D-manno-octulosonic acid transferase</fullName>
    </alternativeName>
</protein>
<dbReference type="InterPro" id="IPR007507">
    <property type="entry name" value="Glycos_transf_N"/>
</dbReference>
<dbReference type="EC" id="2.4.99.12" evidence="4 12"/>
<dbReference type="UniPathway" id="UPA00958"/>
<dbReference type="InterPro" id="IPR001296">
    <property type="entry name" value="Glyco_trans_1"/>
</dbReference>